<evidence type="ECO:0008006" key="5">
    <source>
        <dbReference type="Google" id="ProtNLM"/>
    </source>
</evidence>
<dbReference type="Proteomes" id="UP000549457">
    <property type="component" value="Unassembled WGS sequence"/>
</dbReference>
<gene>
    <name evidence="3" type="ORF">HNP73_003781</name>
</gene>
<keyword evidence="4" id="KW-1185">Reference proteome</keyword>
<dbReference type="Pfam" id="PF11150">
    <property type="entry name" value="DUF2927"/>
    <property type="match status" value="1"/>
</dbReference>
<dbReference type="EMBL" id="JACHFM010000004">
    <property type="protein sequence ID" value="MBB5223827.1"/>
    <property type="molecule type" value="Genomic_DNA"/>
</dbReference>
<evidence type="ECO:0000313" key="4">
    <source>
        <dbReference type="Proteomes" id="UP000549457"/>
    </source>
</evidence>
<sequence>MATARRYRANRLGARATALAAAALVAGCAVAPDPSPPARATGNLPVREAPPEPRSPASADADLRSFYAGVEKQLVDSGRLRRDPAPADLPFTDDDLIRDFVRVALYDEYTDVNGRFMHAERPALLRRWETPVRVAVMAGGSEPAEEAARDRSNVAAFTQRLAHLTGHDVALTDGNGANFLVLFMTTAEREAFANQVHETYPDFAPAVITALRNASIDNFCITYAFWDKTNPSVYSAVIVLIRAEHPAFTKMSCVQEEMSQAMGLPNDSPDARPSLYNDDLEFAVLTEHDAILLRMLYDPRLKPGMSVNEVLPLLPAIAADARAAEERDSGVTLAVN</sequence>
<comment type="caution">
    <text evidence="3">The sequence shown here is derived from an EMBL/GenBank/DDBJ whole genome shotgun (WGS) entry which is preliminary data.</text>
</comment>
<feature type="chain" id="PRO_5032620403" description="DUF2927 domain-containing protein" evidence="2">
    <location>
        <begin position="32"/>
        <end position="336"/>
    </location>
</feature>
<feature type="region of interest" description="Disordered" evidence="1">
    <location>
        <begin position="32"/>
        <end position="62"/>
    </location>
</feature>
<organism evidence="3 4">
    <name type="scientific">Amaricoccus macauensis</name>
    <dbReference type="NCBI Taxonomy" id="57001"/>
    <lineage>
        <taxon>Bacteria</taxon>
        <taxon>Pseudomonadati</taxon>
        <taxon>Pseudomonadota</taxon>
        <taxon>Alphaproteobacteria</taxon>
        <taxon>Rhodobacterales</taxon>
        <taxon>Paracoccaceae</taxon>
        <taxon>Amaricoccus</taxon>
    </lineage>
</organism>
<evidence type="ECO:0000256" key="1">
    <source>
        <dbReference type="SAM" id="MobiDB-lite"/>
    </source>
</evidence>
<feature type="signal peptide" evidence="2">
    <location>
        <begin position="1"/>
        <end position="31"/>
    </location>
</feature>
<accession>A0A840SP90</accession>
<proteinExistence type="predicted"/>
<name>A0A840SP90_9RHOB</name>
<dbReference type="RefSeq" id="WP_184153494.1">
    <property type="nucleotide sequence ID" value="NZ_JACHFM010000004.1"/>
</dbReference>
<evidence type="ECO:0000256" key="2">
    <source>
        <dbReference type="SAM" id="SignalP"/>
    </source>
</evidence>
<evidence type="ECO:0000313" key="3">
    <source>
        <dbReference type="EMBL" id="MBB5223827.1"/>
    </source>
</evidence>
<dbReference type="PROSITE" id="PS51257">
    <property type="entry name" value="PROKAR_LIPOPROTEIN"/>
    <property type="match status" value="1"/>
</dbReference>
<protein>
    <recommendedName>
        <fullName evidence="5">DUF2927 domain-containing protein</fullName>
    </recommendedName>
</protein>
<keyword evidence="2" id="KW-0732">Signal</keyword>
<dbReference type="AlphaFoldDB" id="A0A840SP90"/>
<reference evidence="3 4" key="1">
    <citation type="submission" date="2020-08" db="EMBL/GenBank/DDBJ databases">
        <title>Genomic Encyclopedia of Type Strains, Phase IV (KMG-IV): sequencing the most valuable type-strain genomes for metagenomic binning, comparative biology and taxonomic classification.</title>
        <authorList>
            <person name="Goeker M."/>
        </authorList>
    </citation>
    <scope>NUCLEOTIDE SEQUENCE [LARGE SCALE GENOMIC DNA]</scope>
    <source>
        <strain evidence="3 4">DSM 101730</strain>
    </source>
</reference>
<dbReference type="InterPro" id="IPR021323">
    <property type="entry name" value="DUF2927"/>
</dbReference>